<gene>
    <name evidence="3" type="ORF">MSAN_01535800</name>
</gene>
<keyword evidence="1" id="KW-0539">Nucleus</keyword>
<dbReference type="OrthoDB" id="4456959at2759"/>
<reference evidence="3" key="1">
    <citation type="submission" date="2020-05" db="EMBL/GenBank/DDBJ databases">
        <title>Mycena genomes resolve the evolution of fungal bioluminescence.</title>
        <authorList>
            <person name="Tsai I.J."/>
        </authorList>
    </citation>
    <scope>NUCLEOTIDE SEQUENCE</scope>
    <source>
        <strain evidence="3">160909Yilan</strain>
    </source>
</reference>
<dbReference type="GO" id="GO:0003677">
    <property type="term" value="F:DNA binding"/>
    <property type="evidence" value="ECO:0007669"/>
    <property type="project" value="InterPro"/>
</dbReference>
<evidence type="ECO:0000313" key="4">
    <source>
        <dbReference type="Proteomes" id="UP000623467"/>
    </source>
</evidence>
<comment type="caution">
    <text evidence="3">The sequence shown here is derived from an EMBL/GenBank/DDBJ whole genome shotgun (WGS) entry which is preliminary data.</text>
</comment>
<dbReference type="PANTHER" id="PTHR46910">
    <property type="entry name" value="TRANSCRIPTION FACTOR PDR1"/>
    <property type="match status" value="1"/>
</dbReference>
<dbReference type="GO" id="GO:0006351">
    <property type="term" value="P:DNA-templated transcription"/>
    <property type="evidence" value="ECO:0007669"/>
    <property type="project" value="InterPro"/>
</dbReference>
<evidence type="ECO:0000256" key="1">
    <source>
        <dbReference type="ARBA" id="ARBA00023242"/>
    </source>
</evidence>
<name>A0A8H6Y8C8_9AGAR</name>
<proteinExistence type="predicted"/>
<feature type="domain" description="Xylanolytic transcriptional activator regulatory" evidence="2">
    <location>
        <begin position="333"/>
        <end position="404"/>
    </location>
</feature>
<dbReference type="AlphaFoldDB" id="A0A8H6Y8C8"/>
<evidence type="ECO:0000313" key="3">
    <source>
        <dbReference type="EMBL" id="KAF7353465.1"/>
    </source>
</evidence>
<evidence type="ECO:0000259" key="2">
    <source>
        <dbReference type="SMART" id="SM00906"/>
    </source>
</evidence>
<dbReference type="SMART" id="SM00906">
    <property type="entry name" value="Fungal_trans"/>
    <property type="match status" value="1"/>
</dbReference>
<dbReference type="PANTHER" id="PTHR46910:SF38">
    <property type="entry name" value="ZN(2)-C6 FUNGAL-TYPE DOMAIN-CONTAINING PROTEIN"/>
    <property type="match status" value="1"/>
</dbReference>
<dbReference type="CDD" id="cd12148">
    <property type="entry name" value="fungal_TF_MHR"/>
    <property type="match status" value="1"/>
</dbReference>
<sequence length="825" mass="92543">MASNANGPIPKKRRVQRACDVCREKRSPLFSLFNPPSILILPAMGYARWIENAAVALKVGYVDALEARLESTEQLLHKERVANLQYASLAGESPGSSNWSTGSPIVMHTSDVTPISGSVGPGVILAALNLRSMNTLAPAPHGDDLEHLGLTRDFDAMSVRQFSNGFQGKSSGAMLVKAAIKLREGYEGKDMPWSSRRMHNWTYNPAKHQVLHVGPFLFPDPDLLSALIDLYFAHKNLYFPILHRPTFERSIADGLHTHDIIFGSVVLLVCAIASRYSDDVRLQQENEPLRRGWQFFDQLPPHSNHIFQTPTVYHLQYYCLAAWFLEFSSPSACWALIGIGLRLAQDVGAHRQREGQPTVESELWKRAFWALVSFDRQISMTHGRTCTSQYEDIDADLLIECDDEFWENEDPARAFVQPADKPSLSSFFNCYLRLNNIFCSWFEDAGYSLNKTKRLLSYRDQAWEEHIVAELDSALNGWIDRIPPHLRWDPNRPEDAFFDQSVFLYCSYYQVQMTIHRPFIPMMRNAVPTSLPSLGICTNAARSCSQVAETSRLRRKGVPVPEILVRVAHINRFESQLTFGSVVGVCEWGDIAFECMERKAHGIASHMNSAITEVHKCMATMRVCETLWQSAGVCYDILHELATIGQLPLPKDVTPPDSVSSNPGNIYHPTHSDSTSAVNTPPIAHQFGPLPTYTTDLGKMPVFHQSTPRLSESMSSWYPTQSATPFGRPDFATGVQLPNGGADNVFNMDHLFASDVGIAWESNHAFTLDGMSSDVQAMWANAPTNFQYAVHPFYFILGIIDLANRVDDWGVYFSVMSELSQGLQL</sequence>
<dbReference type="InterPro" id="IPR007219">
    <property type="entry name" value="XnlR_reg_dom"/>
</dbReference>
<accession>A0A8H6Y8C8</accession>
<dbReference type="Pfam" id="PF04082">
    <property type="entry name" value="Fungal_trans"/>
    <property type="match status" value="1"/>
</dbReference>
<protein>
    <submittedName>
        <fullName evidence="3">Zn(2)-C6 fungal-type domain-containing protein</fullName>
    </submittedName>
</protein>
<dbReference type="InterPro" id="IPR050987">
    <property type="entry name" value="AtrR-like"/>
</dbReference>
<dbReference type="EMBL" id="JACAZH010000012">
    <property type="protein sequence ID" value="KAF7353465.1"/>
    <property type="molecule type" value="Genomic_DNA"/>
</dbReference>
<keyword evidence="4" id="KW-1185">Reference proteome</keyword>
<dbReference type="Proteomes" id="UP000623467">
    <property type="component" value="Unassembled WGS sequence"/>
</dbReference>
<dbReference type="GO" id="GO:0003700">
    <property type="term" value="F:DNA-binding transcription factor activity"/>
    <property type="evidence" value="ECO:0007669"/>
    <property type="project" value="InterPro"/>
</dbReference>
<dbReference type="GO" id="GO:0008270">
    <property type="term" value="F:zinc ion binding"/>
    <property type="evidence" value="ECO:0007669"/>
    <property type="project" value="InterPro"/>
</dbReference>
<organism evidence="3 4">
    <name type="scientific">Mycena sanguinolenta</name>
    <dbReference type="NCBI Taxonomy" id="230812"/>
    <lineage>
        <taxon>Eukaryota</taxon>
        <taxon>Fungi</taxon>
        <taxon>Dikarya</taxon>
        <taxon>Basidiomycota</taxon>
        <taxon>Agaricomycotina</taxon>
        <taxon>Agaricomycetes</taxon>
        <taxon>Agaricomycetidae</taxon>
        <taxon>Agaricales</taxon>
        <taxon>Marasmiineae</taxon>
        <taxon>Mycenaceae</taxon>
        <taxon>Mycena</taxon>
    </lineage>
</organism>